<proteinExistence type="predicted"/>
<accession>A0ABR3EIL6</accession>
<keyword evidence="2" id="KW-0547">Nucleotide-binding</keyword>
<dbReference type="EC" id="2.7.11.1" evidence="5"/>
<dbReference type="InterPro" id="IPR000719">
    <property type="entry name" value="Prot_kinase_dom"/>
</dbReference>
<dbReference type="SUPFAM" id="SSF56112">
    <property type="entry name" value="Protein kinase-like (PK-like)"/>
    <property type="match status" value="1"/>
</dbReference>
<dbReference type="PROSITE" id="PS50011">
    <property type="entry name" value="PROTEIN_KINASE_DOM"/>
    <property type="match status" value="1"/>
</dbReference>
<comment type="caution">
    <text evidence="5">The sequence shown here is derived from an EMBL/GenBank/DDBJ whole genome shotgun (WGS) entry which is preliminary data.</text>
</comment>
<dbReference type="InterPro" id="IPR011009">
    <property type="entry name" value="Kinase-like_dom_sf"/>
</dbReference>
<dbReference type="PANTHER" id="PTHR24055">
    <property type="entry name" value="MITOGEN-ACTIVATED PROTEIN KINASE"/>
    <property type="match status" value="1"/>
</dbReference>
<feature type="non-terminal residue" evidence="5">
    <location>
        <position position="1"/>
    </location>
</feature>
<dbReference type="EMBL" id="JBAHYK010004713">
    <property type="protein sequence ID" value="KAL0562710.1"/>
    <property type="molecule type" value="Genomic_DNA"/>
</dbReference>
<feature type="domain" description="Protein kinase" evidence="4">
    <location>
        <begin position="1"/>
        <end position="197"/>
    </location>
</feature>
<keyword evidence="6" id="KW-1185">Reference proteome</keyword>
<evidence type="ECO:0000259" key="4">
    <source>
        <dbReference type="PROSITE" id="PS50011"/>
    </source>
</evidence>
<organism evidence="5 6">
    <name type="scientific">Marasmius crinis-equi</name>
    <dbReference type="NCBI Taxonomy" id="585013"/>
    <lineage>
        <taxon>Eukaryota</taxon>
        <taxon>Fungi</taxon>
        <taxon>Dikarya</taxon>
        <taxon>Basidiomycota</taxon>
        <taxon>Agaricomycotina</taxon>
        <taxon>Agaricomycetes</taxon>
        <taxon>Agaricomycetidae</taxon>
        <taxon>Agaricales</taxon>
        <taxon>Marasmiineae</taxon>
        <taxon>Marasmiaceae</taxon>
        <taxon>Marasmius</taxon>
    </lineage>
</organism>
<keyword evidence="1 5" id="KW-0723">Serine/threonine-protein kinase</keyword>
<reference evidence="5 6" key="1">
    <citation type="submission" date="2024-02" db="EMBL/GenBank/DDBJ databases">
        <title>A draft genome for the cacao thread blight pathogen Marasmius crinis-equi.</title>
        <authorList>
            <person name="Cohen S.P."/>
            <person name="Baruah I.K."/>
            <person name="Amoako-Attah I."/>
            <person name="Bukari Y."/>
            <person name="Meinhardt L.W."/>
            <person name="Bailey B.A."/>
        </authorList>
    </citation>
    <scope>NUCLEOTIDE SEQUENCE [LARGE SCALE GENOMIC DNA]</scope>
    <source>
        <strain evidence="5 6">GH-76</strain>
    </source>
</reference>
<evidence type="ECO:0000256" key="1">
    <source>
        <dbReference type="ARBA" id="ARBA00022527"/>
    </source>
</evidence>
<protein>
    <submittedName>
        <fullName evidence="5">Serine/threonine protein kinase</fullName>
        <ecNumber evidence="5">2.7.11.1</ecNumber>
    </submittedName>
</protein>
<evidence type="ECO:0000313" key="5">
    <source>
        <dbReference type="EMBL" id="KAL0562710.1"/>
    </source>
</evidence>
<evidence type="ECO:0000313" key="6">
    <source>
        <dbReference type="Proteomes" id="UP001465976"/>
    </source>
</evidence>
<dbReference type="InterPro" id="IPR050117">
    <property type="entry name" value="MAPK"/>
</dbReference>
<evidence type="ECO:0000256" key="2">
    <source>
        <dbReference type="ARBA" id="ARBA00022741"/>
    </source>
</evidence>
<name>A0ABR3EIL6_9AGAR</name>
<keyword evidence="5" id="KW-0418">Kinase</keyword>
<dbReference type="Gene3D" id="1.10.510.10">
    <property type="entry name" value="Transferase(Phosphotransferase) domain 1"/>
    <property type="match status" value="1"/>
</dbReference>
<dbReference type="Proteomes" id="UP001465976">
    <property type="component" value="Unassembled WGS sequence"/>
</dbReference>
<dbReference type="Pfam" id="PF00069">
    <property type="entry name" value="Pkinase"/>
    <property type="match status" value="1"/>
</dbReference>
<keyword evidence="3" id="KW-0067">ATP-binding</keyword>
<keyword evidence="5" id="KW-0808">Transferase</keyword>
<gene>
    <name evidence="5" type="primary">IME2_2</name>
    <name evidence="5" type="ORF">V5O48_019371</name>
</gene>
<sequence>HVHTHGYCHWDVTPENILVTTLGIADYSLVPPRTGPDEKDVVALVKLADFGQALQDYGSGSGPCVTHGQWYHAPEVLLSSEHCSAPVDMWALGTVMAEVVNLRPLFPGFNEMDQFARIRELLGYPFGKTKSGTPGVITSWGSWPEGAELVKKQGYHFQEGLGGTQGSAHGVPANNAVIVSTLSVRPPQIRSCCTHDK</sequence>
<evidence type="ECO:0000256" key="3">
    <source>
        <dbReference type="ARBA" id="ARBA00022840"/>
    </source>
</evidence>
<dbReference type="GO" id="GO:0004674">
    <property type="term" value="F:protein serine/threonine kinase activity"/>
    <property type="evidence" value="ECO:0007669"/>
    <property type="project" value="UniProtKB-KW"/>
</dbReference>